<gene>
    <name evidence="1" type="ORF">P5673_008546</name>
</gene>
<evidence type="ECO:0000313" key="2">
    <source>
        <dbReference type="Proteomes" id="UP001249851"/>
    </source>
</evidence>
<reference evidence="1" key="1">
    <citation type="journal article" date="2023" name="G3 (Bethesda)">
        <title>Whole genome assembly and annotation of the endangered Caribbean coral Acropora cervicornis.</title>
        <authorList>
            <person name="Selwyn J.D."/>
            <person name="Vollmer S.V."/>
        </authorList>
    </citation>
    <scope>NUCLEOTIDE SEQUENCE</scope>
    <source>
        <strain evidence="1">K2</strain>
    </source>
</reference>
<name>A0AAD9QUL9_ACRCE</name>
<evidence type="ECO:0000313" key="1">
    <source>
        <dbReference type="EMBL" id="KAK2567690.1"/>
    </source>
</evidence>
<reference evidence="1" key="2">
    <citation type="journal article" date="2023" name="Science">
        <title>Genomic signatures of disease resistance in endangered staghorn corals.</title>
        <authorList>
            <person name="Vollmer S.V."/>
            <person name="Selwyn J.D."/>
            <person name="Despard B.A."/>
            <person name="Roesel C.L."/>
        </authorList>
    </citation>
    <scope>NUCLEOTIDE SEQUENCE</scope>
    <source>
        <strain evidence="1">K2</strain>
    </source>
</reference>
<keyword evidence="2" id="KW-1185">Reference proteome</keyword>
<proteinExistence type="predicted"/>
<dbReference type="Proteomes" id="UP001249851">
    <property type="component" value="Unassembled WGS sequence"/>
</dbReference>
<dbReference type="EMBL" id="JARQWQ010000014">
    <property type="protein sequence ID" value="KAK2567690.1"/>
    <property type="molecule type" value="Genomic_DNA"/>
</dbReference>
<protein>
    <submittedName>
        <fullName evidence="1">Uncharacterized protein</fullName>
    </submittedName>
</protein>
<organism evidence="1 2">
    <name type="scientific">Acropora cervicornis</name>
    <name type="common">Staghorn coral</name>
    <dbReference type="NCBI Taxonomy" id="6130"/>
    <lineage>
        <taxon>Eukaryota</taxon>
        <taxon>Metazoa</taxon>
        <taxon>Cnidaria</taxon>
        <taxon>Anthozoa</taxon>
        <taxon>Hexacorallia</taxon>
        <taxon>Scleractinia</taxon>
        <taxon>Astrocoeniina</taxon>
        <taxon>Acroporidae</taxon>
        <taxon>Acropora</taxon>
    </lineage>
</organism>
<sequence length="64" mass="7521">MEVIIEEKKMILLRALLYIQLMNAFDLCALRCQRDKRRSLNTQGHRTRVNWAHLSTSTKVGVSY</sequence>
<dbReference type="AlphaFoldDB" id="A0AAD9QUL9"/>
<accession>A0AAD9QUL9</accession>
<comment type="caution">
    <text evidence="1">The sequence shown here is derived from an EMBL/GenBank/DDBJ whole genome shotgun (WGS) entry which is preliminary data.</text>
</comment>